<dbReference type="PROSITE" id="PS51257">
    <property type="entry name" value="PROKAR_LIPOPROTEIN"/>
    <property type="match status" value="1"/>
</dbReference>
<keyword evidence="1" id="KW-0378">Hydrolase</keyword>
<evidence type="ECO:0000259" key="6">
    <source>
        <dbReference type="Pfam" id="PF14509"/>
    </source>
</evidence>
<dbReference type="InterPro" id="IPR052720">
    <property type="entry name" value="Glycosyl_hydrolase_97"/>
</dbReference>
<name>Q21MM7_SACD2</name>
<dbReference type="Pfam" id="PF14508">
    <property type="entry name" value="GH97_N"/>
    <property type="match status" value="1"/>
</dbReference>
<evidence type="ECO:0000313" key="7">
    <source>
        <dbReference type="EMBL" id="ABD80052.1"/>
    </source>
</evidence>
<evidence type="ECO:0000259" key="5">
    <source>
        <dbReference type="Pfam" id="PF14508"/>
    </source>
</evidence>
<feature type="domain" description="Glycosyl-hydrolase 97 C-terminal oligomerisation" evidence="6">
    <location>
        <begin position="569"/>
        <end position="660"/>
    </location>
</feature>
<dbReference type="PANTHER" id="PTHR35803:SF2">
    <property type="entry name" value="RETAINING ALPHA-GALACTOSIDASE"/>
    <property type="match status" value="1"/>
</dbReference>
<dbReference type="HOGENOM" id="CLU_011166_1_1_6"/>
<feature type="domain" description="Glycosyl-hydrolase 97 catalytic" evidence="4">
    <location>
        <begin position="321"/>
        <end position="474"/>
    </location>
</feature>
<dbReference type="CAZy" id="GH97">
    <property type="family name" value="Glycoside Hydrolase Family 97"/>
</dbReference>
<dbReference type="STRING" id="203122.Sde_0790"/>
<dbReference type="InterPro" id="IPR029486">
    <property type="entry name" value="GH97_N"/>
</dbReference>
<dbReference type="GO" id="GO:0016798">
    <property type="term" value="F:hydrolase activity, acting on glycosyl bonds"/>
    <property type="evidence" value="ECO:0007669"/>
    <property type="project" value="UniProtKB-KW"/>
</dbReference>
<dbReference type="eggNOG" id="COG3589">
    <property type="taxonomic scope" value="Bacteria"/>
</dbReference>
<dbReference type="Gene3D" id="3.20.20.70">
    <property type="entry name" value="Aldolase class I"/>
    <property type="match status" value="1"/>
</dbReference>
<dbReference type="PANTHER" id="PTHR35803">
    <property type="entry name" value="GLUCAN 1,4-ALPHA-GLUCOSIDASE SUSB-RELATED"/>
    <property type="match status" value="1"/>
</dbReference>
<evidence type="ECO:0000313" key="8">
    <source>
        <dbReference type="Proteomes" id="UP000001947"/>
    </source>
</evidence>
<keyword evidence="8" id="KW-1185">Reference proteome</keyword>
<keyword evidence="3" id="KW-0732">Signal</keyword>
<keyword evidence="2" id="KW-0326">Glycosidase</keyword>
<dbReference type="Proteomes" id="UP000001947">
    <property type="component" value="Chromosome"/>
</dbReference>
<dbReference type="InterPro" id="IPR013785">
    <property type="entry name" value="Aldolase_TIM"/>
</dbReference>
<evidence type="ECO:0000256" key="1">
    <source>
        <dbReference type="ARBA" id="ARBA00022801"/>
    </source>
</evidence>
<proteinExistence type="predicted"/>
<feature type="chain" id="PRO_5004200244" evidence="3">
    <location>
        <begin position="25"/>
        <end position="661"/>
    </location>
</feature>
<accession>Q21MM7</accession>
<dbReference type="Pfam" id="PF10566">
    <property type="entry name" value="Glyco_hydro_97"/>
    <property type="match status" value="1"/>
</dbReference>
<dbReference type="InterPro" id="IPR017853">
    <property type="entry name" value="GH"/>
</dbReference>
<reference evidence="7 8" key="1">
    <citation type="journal article" date="2008" name="PLoS Genet.">
        <title>Complete genome sequence of the complex carbohydrate-degrading marine bacterium, Saccharophagus degradans strain 2-40 T.</title>
        <authorList>
            <person name="Weiner R.M."/>
            <person name="Taylor L.E.II."/>
            <person name="Henrissat B."/>
            <person name="Hauser L."/>
            <person name="Land M."/>
            <person name="Coutinho P.M."/>
            <person name="Rancurel C."/>
            <person name="Saunders E.H."/>
            <person name="Longmire A.G."/>
            <person name="Zhang H."/>
            <person name="Bayer E.A."/>
            <person name="Gilbert H.J."/>
            <person name="Larimer F."/>
            <person name="Zhulin I.B."/>
            <person name="Ekborg N.A."/>
            <person name="Lamed R."/>
            <person name="Richardson P.M."/>
            <person name="Borovok I."/>
            <person name="Hutcheson S."/>
        </authorList>
    </citation>
    <scope>NUCLEOTIDE SEQUENCE [LARGE SCALE GENOMIC DNA]</scope>
    <source>
        <strain evidence="8">2-40 / ATCC 43961 / DSM 17024</strain>
    </source>
</reference>
<dbReference type="GeneID" id="98612474"/>
<dbReference type="EMBL" id="CP000282">
    <property type="protein sequence ID" value="ABD80052.1"/>
    <property type="molecule type" value="Genomic_DNA"/>
</dbReference>
<evidence type="ECO:0000259" key="4">
    <source>
        <dbReference type="Pfam" id="PF10566"/>
    </source>
</evidence>
<dbReference type="Gene3D" id="2.70.98.10">
    <property type="match status" value="1"/>
</dbReference>
<feature type="domain" description="Glycosyl-hydrolase 97 N-terminal" evidence="5">
    <location>
        <begin position="38"/>
        <end position="304"/>
    </location>
</feature>
<gene>
    <name evidence="7" type="primary">gly97D</name>
    <name evidence="7" type="ordered locus">Sde_0790</name>
</gene>
<dbReference type="AlphaFoldDB" id="Q21MM7"/>
<dbReference type="Pfam" id="PF14509">
    <property type="entry name" value="GH97_C"/>
    <property type="match status" value="1"/>
</dbReference>
<dbReference type="KEGG" id="sde:Sde_0790"/>
<dbReference type="RefSeq" id="WP_011467273.1">
    <property type="nucleotide sequence ID" value="NC_007912.1"/>
</dbReference>
<sequence>MKMIIKLALAVTLAVWVAGCTNQAGLNAENKNIERQTINSPDKSLKVRLSLDESGKVFYSISRNGEQVMLPSQLGVELNSQAFTDGLTITDVDAGKVNDSYTLLHGKQRDITYNANEKIYSLKNKQGDKLIIAFRVSNDGVAFQYRFPNTAKQLLAVKKEITSFAFEHTTKAWLQPIAVAQTGWANTNPSYEEHYQMNIPVDTVSPSPAGWVFPALFKANKHWLLITEAGMNGDYHASRLHAESPNGEYSLGIPMAAEVFEQDGNKGALLAQSNTAFHSPWRVILVGGLDTIIASTLGTDLADPAIAKMDFVKPGTASWSWALLKDESVNYETSLEFIDYAAEMGWDYTLVDADWDRRIGYERTAQLAAYAQSKNVGLLVWYNSSGDWNTTEYSPKSALLDRDKRRAEFARLQNMGVKGVKIDFFPGDGKSVMAYYNDLAKDAADYNLLVNYHGSSLPRGLHRTYPNIMTMESVHGFEMITFMQPSADKAATHMAILPFTRNAFDPMDFTPTTFSDIPNIERRTSNGFELALPVLFLSGLQHIAETAQGMATNAPDYVKAYMRDIPVLWDESKLIDGMPGEHVVIARKHGERWFVAGINATNEAINLEMNFDFALGKQGTLITDSNINTKGVESFTSHTITATKNNALTVKANGGFVIVFN</sequence>
<protein>
    <submittedName>
        <fullName evidence="7">A-glucosidase-like protein</fullName>
    </submittedName>
</protein>
<dbReference type="InterPro" id="IPR014718">
    <property type="entry name" value="GH-type_carb-bd"/>
</dbReference>
<dbReference type="InterPro" id="IPR029483">
    <property type="entry name" value="GH97_C"/>
</dbReference>
<dbReference type="Gene3D" id="2.60.40.1180">
    <property type="entry name" value="Golgi alpha-mannosidase II"/>
    <property type="match status" value="1"/>
</dbReference>
<dbReference type="InterPro" id="IPR019563">
    <property type="entry name" value="GH97_catalytic"/>
</dbReference>
<dbReference type="SUPFAM" id="SSF51445">
    <property type="entry name" value="(Trans)glycosidases"/>
    <property type="match status" value="1"/>
</dbReference>
<organism evidence="7 8">
    <name type="scientific">Saccharophagus degradans (strain 2-40 / ATCC 43961 / DSM 17024)</name>
    <dbReference type="NCBI Taxonomy" id="203122"/>
    <lineage>
        <taxon>Bacteria</taxon>
        <taxon>Pseudomonadati</taxon>
        <taxon>Pseudomonadota</taxon>
        <taxon>Gammaproteobacteria</taxon>
        <taxon>Cellvibrionales</taxon>
        <taxon>Cellvibrionaceae</taxon>
        <taxon>Saccharophagus</taxon>
    </lineage>
</organism>
<evidence type="ECO:0000256" key="2">
    <source>
        <dbReference type="ARBA" id="ARBA00023295"/>
    </source>
</evidence>
<dbReference type="GO" id="GO:0030246">
    <property type="term" value="F:carbohydrate binding"/>
    <property type="evidence" value="ECO:0007669"/>
    <property type="project" value="InterPro"/>
</dbReference>
<dbReference type="InterPro" id="IPR013780">
    <property type="entry name" value="Glyco_hydro_b"/>
</dbReference>
<feature type="signal peptide" evidence="3">
    <location>
        <begin position="1"/>
        <end position="24"/>
    </location>
</feature>
<evidence type="ECO:0000256" key="3">
    <source>
        <dbReference type="SAM" id="SignalP"/>
    </source>
</evidence>